<keyword evidence="1" id="KW-0472">Membrane</keyword>
<evidence type="ECO:0000313" key="3">
    <source>
        <dbReference type="Proteomes" id="UP000785613"/>
    </source>
</evidence>
<sequence length="696" mass="75888">MVIIVRVVGERGKEVGSILWRCVYSFSLTLLCSAGLALIPQGAESLRLVSHPGWTFPVFIFSVAAWSTAAWYSARLTLGRVFDGTSLLDRTDTPFVNGIRMWLPRFLGIVPASVLSIQFQRMGQPVLALACFMTAFAMGVFVVKRRAWFASRFRRFDGQTTTIRFESLQQRTVLTVSIAIVLTFMLLFAVWLWPVEVTRLVSAPALLCFAFASWILFGDLVLTYYFKQARLPSMAALPLLLFVVFSLWNDNHQVTLLPAGPLDPPVIRRPIDDHLEAWLQTRVDSGALAPGRPFPLFVVAAEGGGIRAAYWAGMVLAKLQDDSEARFGRHLFALSGVSGGSLGSSAFAALVADAGASGLAGAPCARGARDGAYQACMRKVLQRDFLSPTLGYAFYPDMLQRFLPFAIPAADRARAMEAAWAQGWESATGNPRFARRFDQLWAGDSAMNVPSLLLNATLVDGGNRIIASDLAIDGRFPDAYDALDPVLDLRRMSLATAVHNSARFSYISPAGTVSACHEGKALVACAPGRDRRPWGRVIDGGYFENSGVESVRDLLFALRPKLAQWRERGYDIDPAVIVISNSPDAIAPSGKQDPGNARMETTFLSELLAPPLGLFNTRSARATFAVTAELRDMAVILPAGPERFLWFGMHSANDTPLGWALASETFDGIDALLGPPHEGKLPFKTVLARLPPQTVP</sequence>
<feature type="transmembrane region" description="Helical" evidence="1">
    <location>
        <begin position="200"/>
        <end position="222"/>
    </location>
</feature>
<keyword evidence="1" id="KW-1133">Transmembrane helix</keyword>
<accession>A0ABX0LT21</accession>
<proteinExistence type="predicted"/>
<keyword evidence="1" id="KW-0812">Transmembrane</keyword>
<keyword evidence="3" id="KW-1185">Reference proteome</keyword>
<feature type="transmembrane region" description="Helical" evidence="1">
    <location>
        <begin position="173"/>
        <end position="194"/>
    </location>
</feature>
<dbReference type="RefSeq" id="WP_167232111.1">
    <property type="nucleotide sequence ID" value="NZ_VUYU01000037.1"/>
</dbReference>
<feature type="transmembrane region" description="Helical" evidence="1">
    <location>
        <begin position="54"/>
        <end position="72"/>
    </location>
</feature>
<feature type="transmembrane region" description="Helical" evidence="1">
    <location>
        <begin position="102"/>
        <end position="119"/>
    </location>
</feature>
<reference evidence="2 3" key="1">
    <citation type="submission" date="2019-09" db="EMBL/GenBank/DDBJ databases">
        <title>Taxonomy of Antarctic Massilia spp.: description of Massilia rubra sp. nov., Massilia aquatica sp. nov., Massilia mucilaginosa sp. nov., Massilia frigida sp. nov. isolated from streams, lakes and regoliths.</title>
        <authorList>
            <person name="Holochova P."/>
            <person name="Sedlacek I."/>
            <person name="Kralova S."/>
            <person name="Maslanova I."/>
            <person name="Busse H.-J."/>
            <person name="Stankova E."/>
            <person name="Vrbovska V."/>
            <person name="Kovarovic V."/>
            <person name="Bartak M."/>
            <person name="Svec P."/>
            <person name="Pantucek R."/>
        </authorList>
    </citation>
    <scope>NUCLEOTIDE SEQUENCE [LARGE SCALE GENOMIC DNA]</scope>
    <source>
        <strain evidence="2 3">CCM 8692</strain>
    </source>
</reference>
<dbReference type="Proteomes" id="UP000785613">
    <property type="component" value="Unassembled WGS sequence"/>
</dbReference>
<protein>
    <recommendedName>
        <fullName evidence="4">PNPLA domain-containing protein</fullName>
    </recommendedName>
</protein>
<evidence type="ECO:0000256" key="1">
    <source>
        <dbReference type="SAM" id="Phobius"/>
    </source>
</evidence>
<evidence type="ECO:0000313" key="2">
    <source>
        <dbReference type="EMBL" id="NHZ37991.1"/>
    </source>
</evidence>
<feature type="transmembrane region" description="Helical" evidence="1">
    <location>
        <begin position="229"/>
        <end position="248"/>
    </location>
</feature>
<feature type="transmembrane region" description="Helical" evidence="1">
    <location>
        <begin position="18"/>
        <end position="39"/>
    </location>
</feature>
<feature type="transmembrane region" description="Helical" evidence="1">
    <location>
        <begin position="125"/>
        <end position="143"/>
    </location>
</feature>
<gene>
    <name evidence="2" type="ORF">F0185_31025</name>
</gene>
<organism evidence="2 3">
    <name type="scientific">Massilia rubra</name>
    <dbReference type="NCBI Taxonomy" id="2607910"/>
    <lineage>
        <taxon>Bacteria</taxon>
        <taxon>Pseudomonadati</taxon>
        <taxon>Pseudomonadota</taxon>
        <taxon>Betaproteobacteria</taxon>
        <taxon>Burkholderiales</taxon>
        <taxon>Oxalobacteraceae</taxon>
        <taxon>Telluria group</taxon>
        <taxon>Massilia</taxon>
    </lineage>
</organism>
<dbReference type="EMBL" id="VUYU01000037">
    <property type="protein sequence ID" value="NHZ37991.1"/>
    <property type="molecule type" value="Genomic_DNA"/>
</dbReference>
<name>A0ABX0LT21_9BURK</name>
<evidence type="ECO:0008006" key="4">
    <source>
        <dbReference type="Google" id="ProtNLM"/>
    </source>
</evidence>
<comment type="caution">
    <text evidence="2">The sequence shown here is derived from an EMBL/GenBank/DDBJ whole genome shotgun (WGS) entry which is preliminary data.</text>
</comment>